<organism evidence="8 10">
    <name type="scientific">Trichinella pseudospiralis</name>
    <name type="common">Parasitic roundworm</name>
    <dbReference type="NCBI Taxonomy" id="6337"/>
    <lineage>
        <taxon>Eukaryota</taxon>
        <taxon>Metazoa</taxon>
        <taxon>Ecdysozoa</taxon>
        <taxon>Nematoda</taxon>
        <taxon>Enoplea</taxon>
        <taxon>Dorylaimia</taxon>
        <taxon>Trichinellida</taxon>
        <taxon>Trichinellidae</taxon>
        <taxon>Trichinella</taxon>
    </lineage>
</organism>
<name>A0A0V1JWY7_TRIPS</name>
<evidence type="ECO:0000313" key="7">
    <source>
        <dbReference type="EMBL" id="KRZ31021.1"/>
    </source>
</evidence>
<keyword evidence="4 5" id="KW-0472">Membrane</keyword>
<comment type="subcellular location">
    <subcellularLocation>
        <location evidence="1">Membrane</location>
        <topology evidence="1">Multi-pass membrane protein</topology>
    </subcellularLocation>
</comment>
<evidence type="ECO:0000256" key="2">
    <source>
        <dbReference type="ARBA" id="ARBA00022692"/>
    </source>
</evidence>
<dbReference type="InterPro" id="IPR004853">
    <property type="entry name" value="Sugar_P_trans_dom"/>
</dbReference>
<dbReference type="GO" id="GO:0016020">
    <property type="term" value="C:membrane"/>
    <property type="evidence" value="ECO:0007669"/>
    <property type="project" value="UniProtKB-SubCell"/>
</dbReference>
<sequence>MLRCRVNFGVLFLCLLWYAISTTSNILNKVILQNFPFPLTLTTASIVTTSIYSIPVSRRTASAEQASRSLNHKQFFFMVVPLAFGKLIAVSSSFVSLYKVPVSYAHTVKATMPIFSVVCARFIIGEKQTKLIYMSLIPILLGVMIATVSEMSFSAVGLCSALCSTFTYALMNAYVKKVWYVGWIVIKDTGLHHVRLLGLIAQTSCILLLPVWLIIDVSRYGIVEVGFSKLTVCGLVSASGFLNFAQNVCTFSLINQLSVLSYAIANVTKRIIVISSSLITLKNPVTPVNVGGMLLAVVGVFGYTQANQLMKSKLSKLPYNIYNVNANKSLAAIDMWPSDTNLHLQNGNNNDLERGFKCANILRNGDISGKGNVHLNLGMVASY</sequence>
<feature type="domain" description="Sugar phosphate transporter" evidence="6">
    <location>
        <begin position="10"/>
        <end position="303"/>
    </location>
</feature>
<feature type="transmembrane region" description="Helical" evidence="5">
    <location>
        <begin position="155"/>
        <end position="175"/>
    </location>
</feature>
<protein>
    <submittedName>
        <fullName evidence="8">Solute carrier family 35 member E1</fullName>
    </submittedName>
</protein>
<dbReference type="Proteomes" id="UP000054805">
    <property type="component" value="Unassembled WGS sequence"/>
</dbReference>
<evidence type="ECO:0000256" key="4">
    <source>
        <dbReference type="ARBA" id="ARBA00023136"/>
    </source>
</evidence>
<accession>A0A0V1JWY7</accession>
<evidence type="ECO:0000256" key="5">
    <source>
        <dbReference type="SAM" id="Phobius"/>
    </source>
</evidence>
<dbReference type="InterPro" id="IPR037185">
    <property type="entry name" value="EmrE-like"/>
</dbReference>
<reference evidence="9 10" key="1">
    <citation type="submission" date="2015-01" db="EMBL/GenBank/DDBJ databases">
        <title>Evolution of Trichinella species and genotypes.</title>
        <authorList>
            <person name="Korhonen P.K."/>
            <person name="Edoardo P."/>
            <person name="Giuseppe L.R."/>
            <person name="Gasser R.B."/>
        </authorList>
    </citation>
    <scope>NUCLEOTIDE SEQUENCE [LARGE SCALE GENOMIC DNA]</scope>
    <source>
        <strain evidence="8">ISS176</strain>
        <strain evidence="7">ISS588</strain>
    </source>
</reference>
<feature type="transmembrane region" description="Helical" evidence="5">
    <location>
        <begin position="227"/>
        <end position="245"/>
    </location>
</feature>
<keyword evidence="2 5" id="KW-0812">Transmembrane</keyword>
<dbReference type="InterPro" id="IPR050186">
    <property type="entry name" value="TPT_transporter"/>
</dbReference>
<feature type="transmembrane region" description="Helical" evidence="5">
    <location>
        <begin position="257"/>
        <end position="279"/>
    </location>
</feature>
<evidence type="ECO:0000313" key="10">
    <source>
        <dbReference type="Proteomes" id="UP000054826"/>
    </source>
</evidence>
<gene>
    <name evidence="8" type="primary">Slc35e1</name>
    <name evidence="7" type="ORF">T4B_10613</name>
    <name evidence="8" type="ORF">T4C_8967</name>
</gene>
<evidence type="ECO:0000259" key="6">
    <source>
        <dbReference type="Pfam" id="PF03151"/>
    </source>
</evidence>
<evidence type="ECO:0000256" key="3">
    <source>
        <dbReference type="ARBA" id="ARBA00022989"/>
    </source>
</evidence>
<evidence type="ECO:0000256" key="1">
    <source>
        <dbReference type="ARBA" id="ARBA00004141"/>
    </source>
</evidence>
<feature type="transmembrane region" description="Helical" evidence="5">
    <location>
        <begin position="75"/>
        <end position="98"/>
    </location>
</feature>
<evidence type="ECO:0000313" key="9">
    <source>
        <dbReference type="Proteomes" id="UP000054805"/>
    </source>
</evidence>
<dbReference type="Pfam" id="PF03151">
    <property type="entry name" value="TPT"/>
    <property type="match status" value="1"/>
</dbReference>
<dbReference type="Proteomes" id="UP000054826">
    <property type="component" value="Unassembled WGS sequence"/>
</dbReference>
<keyword evidence="9" id="KW-1185">Reference proteome</keyword>
<feature type="transmembrane region" description="Helical" evidence="5">
    <location>
        <begin position="104"/>
        <end position="124"/>
    </location>
</feature>
<evidence type="ECO:0000313" key="8">
    <source>
        <dbReference type="EMBL" id="KRZ39492.1"/>
    </source>
</evidence>
<comment type="caution">
    <text evidence="8">The sequence shown here is derived from an EMBL/GenBank/DDBJ whole genome shotgun (WGS) entry which is preliminary data.</text>
</comment>
<feature type="transmembrane region" description="Helical" evidence="5">
    <location>
        <begin position="285"/>
        <end position="304"/>
    </location>
</feature>
<dbReference type="AlphaFoldDB" id="A0A0V1JWY7"/>
<keyword evidence="3 5" id="KW-1133">Transmembrane helix</keyword>
<dbReference type="SUPFAM" id="SSF103481">
    <property type="entry name" value="Multidrug resistance efflux transporter EmrE"/>
    <property type="match status" value="1"/>
</dbReference>
<feature type="transmembrane region" description="Helical" evidence="5">
    <location>
        <begin position="37"/>
        <end position="54"/>
    </location>
</feature>
<dbReference type="PANTHER" id="PTHR11132">
    <property type="entry name" value="SOLUTE CARRIER FAMILY 35"/>
    <property type="match status" value="1"/>
</dbReference>
<feature type="transmembrane region" description="Helical" evidence="5">
    <location>
        <begin position="196"/>
        <end position="215"/>
    </location>
</feature>
<feature type="transmembrane region" description="Helical" evidence="5">
    <location>
        <begin position="131"/>
        <end position="149"/>
    </location>
</feature>
<proteinExistence type="predicted"/>
<dbReference type="EMBL" id="JYDV01000035">
    <property type="protein sequence ID" value="KRZ39492.1"/>
    <property type="molecule type" value="Genomic_DNA"/>
</dbReference>
<dbReference type="EMBL" id="JYDS01000029">
    <property type="protein sequence ID" value="KRZ31021.1"/>
    <property type="molecule type" value="Genomic_DNA"/>
</dbReference>